<dbReference type="InterPro" id="IPR001602">
    <property type="entry name" value="UPF0047_YjbQ-like"/>
</dbReference>
<accession>A0A133U9V4</accession>
<proteinExistence type="inferred from homology"/>
<dbReference type="PANTHER" id="PTHR30615:SF8">
    <property type="entry name" value="UPF0047 PROTEIN C4A8.02C"/>
    <property type="match status" value="1"/>
</dbReference>
<protein>
    <recommendedName>
        <fullName evidence="4">Secondary thiamine-phosphate synthase enzyme</fullName>
    </recommendedName>
</protein>
<dbReference type="AlphaFoldDB" id="A0A133U9V4"/>
<keyword evidence="3" id="KW-1185">Reference proteome</keyword>
<dbReference type="Gene3D" id="2.60.120.460">
    <property type="entry name" value="YjbQ-like"/>
    <property type="match status" value="1"/>
</dbReference>
<dbReference type="Proteomes" id="UP000070163">
    <property type="component" value="Unassembled WGS sequence"/>
</dbReference>
<comment type="similarity">
    <text evidence="1">Belongs to the UPF0047 family.</text>
</comment>
<reference evidence="2 3" key="1">
    <citation type="journal article" date="2016" name="Sci. Rep.">
        <title>Metabolic traits of an uncultured archaeal lineage -MSBL1- from brine pools of the Red Sea.</title>
        <authorList>
            <person name="Mwirichia R."/>
            <person name="Alam I."/>
            <person name="Rashid M."/>
            <person name="Vinu M."/>
            <person name="Ba-Alawi W."/>
            <person name="Anthony Kamau A."/>
            <person name="Kamanda Ngugi D."/>
            <person name="Goker M."/>
            <person name="Klenk H.P."/>
            <person name="Bajic V."/>
            <person name="Stingl U."/>
        </authorList>
    </citation>
    <scope>NUCLEOTIDE SEQUENCE [LARGE SCALE GENOMIC DNA]</scope>
    <source>
        <strain evidence="2">SCGC-AAA259A05</strain>
    </source>
</reference>
<evidence type="ECO:0000313" key="2">
    <source>
        <dbReference type="EMBL" id="KXA90939.1"/>
    </source>
</evidence>
<dbReference type="PANTHER" id="PTHR30615">
    <property type="entry name" value="UNCHARACTERIZED PROTEIN YJBQ-RELATED"/>
    <property type="match status" value="1"/>
</dbReference>
<dbReference type="InterPro" id="IPR035917">
    <property type="entry name" value="YjbQ-like_sf"/>
</dbReference>
<dbReference type="SUPFAM" id="SSF111038">
    <property type="entry name" value="YjbQ-like"/>
    <property type="match status" value="1"/>
</dbReference>
<name>A0A133U9V4_9EURY</name>
<sequence>MFSDEFSLESDERVEIRDISSEVQGIVDESGTRNGFVLVYTGHVTACLSINEDDPELLEDIRDNLLRLVPIEPEEGVYRHNEKYSSMPQEQNTHAHVISSMIKPFLAIPVEEGNLNLGNWQSLFFIELDGSRRRRVTVQVWGDSGE</sequence>
<dbReference type="EMBL" id="LHXJ01000030">
    <property type="protein sequence ID" value="KXA90939.1"/>
    <property type="molecule type" value="Genomic_DNA"/>
</dbReference>
<comment type="caution">
    <text evidence="2">The sequence shown here is derived from an EMBL/GenBank/DDBJ whole genome shotgun (WGS) entry which is preliminary data.</text>
</comment>
<gene>
    <name evidence="2" type="ORF">AKJ57_03105</name>
</gene>
<organism evidence="2 3">
    <name type="scientific">candidate division MSBL1 archaeon SCGC-AAA259A05</name>
    <dbReference type="NCBI Taxonomy" id="1698259"/>
    <lineage>
        <taxon>Archaea</taxon>
        <taxon>Methanobacteriati</taxon>
        <taxon>Methanobacteriota</taxon>
        <taxon>candidate division MSBL1</taxon>
    </lineage>
</organism>
<evidence type="ECO:0000313" key="3">
    <source>
        <dbReference type="Proteomes" id="UP000070163"/>
    </source>
</evidence>
<dbReference type="NCBIfam" id="TIGR00149">
    <property type="entry name" value="TIGR00149_YjbQ"/>
    <property type="match status" value="1"/>
</dbReference>
<dbReference type="PIRSF" id="PIRSF004681">
    <property type="entry name" value="UCP004681"/>
    <property type="match status" value="1"/>
</dbReference>
<evidence type="ECO:0000256" key="1">
    <source>
        <dbReference type="ARBA" id="ARBA00005534"/>
    </source>
</evidence>
<evidence type="ECO:0008006" key="4">
    <source>
        <dbReference type="Google" id="ProtNLM"/>
    </source>
</evidence>
<dbReference type="Pfam" id="PF01894">
    <property type="entry name" value="YjbQ"/>
    <property type="match status" value="1"/>
</dbReference>